<reference evidence="1 2" key="1">
    <citation type="journal article" date="2019" name="Sci. Rep.">
        <title>Orb-weaving spider Araneus ventricosus genome elucidates the spidroin gene catalogue.</title>
        <authorList>
            <person name="Kono N."/>
            <person name="Nakamura H."/>
            <person name="Ohtoshi R."/>
            <person name="Moran D.A.P."/>
            <person name="Shinohara A."/>
            <person name="Yoshida Y."/>
            <person name="Fujiwara M."/>
            <person name="Mori M."/>
            <person name="Tomita M."/>
            <person name="Arakawa K."/>
        </authorList>
    </citation>
    <scope>NUCLEOTIDE SEQUENCE [LARGE SCALE GENOMIC DNA]</scope>
</reference>
<accession>A0A4Y2C7E6</accession>
<proteinExistence type="predicted"/>
<dbReference type="EMBL" id="BGPR01000155">
    <property type="protein sequence ID" value="GBM00332.1"/>
    <property type="molecule type" value="Genomic_DNA"/>
</dbReference>
<protein>
    <submittedName>
        <fullName evidence="1">Uncharacterized protein</fullName>
    </submittedName>
</protein>
<organism evidence="1 2">
    <name type="scientific">Araneus ventricosus</name>
    <name type="common">Orbweaver spider</name>
    <name type="synonym">Epeira ventricosa</name>
    <dbReference type="NCBI Taxonomy" id="182803"/>
    <lineage>
        <taxon>Eukaryota</taxon>
        <taxon>Metazoa</taxon>
        <taxon>Ecdysozoa</taxon>
        <taxon>Arthropoda</taxon>
        <taxon>Chelicerata</taxon>
        <taxon>Arachnida</taxon>
        <taxon>Araneae</taxon>
        <taxon>Araneomorphae</taxon>
        <taxon>Entelegynae</taxon>
        <taxon>Araneoidea</taxon>
        <taxon>Araneidae</taxon>
        <taxon>Araneus</taxon>
    </lineage>
</organism>
<dbReference type="Proteomes" id="UP000499080">
    <property type="component" value="Unassembled WGS sequence"/>
</dbReference>
<dbReference type="AlphaFoldDB" id="A0A4Y2C7E6"/>
<keyword evidence="2" id="KW-1185">Reference proteome</keyword>
<sequence>MIFMEKSEDEGFDSSQQEMEAAETEEIDYLKSYMVDFSIKMHILVNKVGSDRMNTDYSKFFRIVGVNGDELDITGFRSTNTSRSKFVLMMNDQFPISKSQI</sequence>
<comment type="caution">
    <text evidence="1">The sequence shown here is derived from an EMBL/GenBank/DDBJ whole genome shotgun (WGS) entry which is preliminary data.</text>
</comment>
<evidence type="ECO:0000313" key="2">
    <source>
        <dbReference type="Proteomes" id="UP000499080"/>
    </source>
</evidence>
<name>A0A4Y2C7E6_ARAVE</name>
<gene>
    <name evidence="1" type="ORF">AVEN_32670_1</name>
</gene>
<evidence type="ECO:0000313" key="1">
    <source>
        <dbReference type="EMBL" id="GBM00332.1"/>
    </source>
</evidence>